<dbReference type="Proteomes" id="UP000598174">
    <property type="component" value="Unassembled WGS sequence"/>
</dbReference>
<keyword evidence="2" id="KW-1133">Transmembrane helix</keyword>
<comment type="caution">
    <text evidence="3">The sequence shown here is derived from an EMBL/GenBank/DDBJ whole genome shotgun (WGS) entry which is preliminary data.</text>
</comment>
<keyword evidence="2" id="KW-0472">Membrane</keyword>
<feature type="transmembrane region" description="Helical" evidence="2">
    <location>
        <begin position="65"/>
        <end position="84"/>
    </location>
</feature>
<evidence type="ECO:0000256" key="2">
    <source>
        <dbReference type="SAM" id="Phobius"/>
    </source>
</evidence>
<proteinExistence type="predicted"/>
<feature type="transmembrane region" description="Helical" evidence="2">
    <location>
        <begin position="177"/>
        <end position="201"/>
    </location>
</feature>
<accession>A0A919J9S6</accession>
<name>A0A919J9S6_9ACTN</name>
<dbReference type="EMBL" id="BOMM01000065">
    <property type="protein sequence ID" value="GIE15309.1"/>
    <property type="molecule type" value="Genomic_DNA"/>
</dbReference>
<evidence type="ECO:0000256" key="1">
    <source>
        <dbReference type="SAM" id="MobiDB-lite"/>
    </source>
</evidence>
<keyword evidence="2" id="KW-0812">Transmembrane</keyword>
<protein>
    <recommendedName>
        <fullName evidence="5">Integral membrane protein</fullName>
    </recommendedName>
</protein>
<dbReference type="AlphaFoldDB" id="A0A919J9S6"/>
<feature type="transmembrane region" description="Helical" evidence="2">
    <location>
        <begin position="104"/>
        <end position="125"/>
    </location>
</feature>
<feature type="transmembrane region" description="Helical" evidence="2">
    <location>
        <begin position="31"/>
        <end position="53"/>
    </location>
</feature>
<sequence>MRVYATPQFWWRAVIVACGLSGLLMNETRIVYYTSQSNLITLGFFVGALYWMLKRGTTAAPAPRLRGAVTLWILITCLISHFMLSHGANPLPGLADPDPTAATVNRSLFLVHYVVPLMVLLDWVFFGPHRQVRWADIALWILFPLGYGLVIEFRAVLVPEAPVQYPYFFLDPTAHGYGWVVGQFVRLAVIFAVLGAVVVGLDRLASLAGRPRRDRGRGGDAFADASASSSGSDGASSGASASASAGAGPVESGSGLSEGALRQG</sequence>
<feature type="transmembrane region" description="Helical" evidence="2">
    <location>
        <begin position="9"/>
        <end position="25"/>
    </location>
</feature>
<gene>
    <name evidence="3" type="ORF">Afe05nite_71490</name>
</gene>
<evidence type="ECO:0000313" key="4">
    <source>
        <dbReference type="Proteomes" id="UP000598174"/>
    </source>
</evidence>
<dbReference type="NCBIfam" id="NF038065">
    <property type="entry name" value="Pr6Pr"/>
    <property type="match status" value="1"/>
</dbReference>
<evidence type="ECO:0008006" key="5">
    <source>
        <dbReference type="Google" id="ProtNLM"/>
    </source>
</evidence>
<keyword evidence="4" id="KW-1185">Reference proteome</keyword>
<organism evidence="3 4">
    <name type="scientific">Paractinoplanes ferrugineus</name>
    <dbReference type="NCBI Taxonomy" id="113564"/>
    <lineage>
        <taxon>Bacteria</taxon>
        <taxon>Bacillati</taxon>
        <taxon>Actinomycetota</taxon>
        <taxon>Actinomycetes</taxon>
        <taxon>Micromonosporales</taxon>
        <taxon>Micromonosporaceae</taxon>
        <taxon>Paractinoplanes</taxon>
    </lineage>
</organism>
<feature type="compositionally biased region" description="Low complexity" evidence="1">
    <location>
        <begin position="220"/>
        <end position="255"/>
    </location>
</feature>
<feature type="region of interest" description="Disordered" evidence="1">
    <location>
        <begin position="211"/>
        <end position="264"/>
    </location>
</feature>
<evidence type="ECO:0000313" key="3">
    <source>
        <dbReference type="EMBL" id="GIE15309.1"/>
    </source>
</evidence>
<feature type="transmembrane region" description="Helical" evidence="2">
    <location>
        <begin position="137"/>
        <end position="157"/>
    </location>
</feature>
<reference evidence="3" key="1">
    <citation type="submission" date="2021-01" db="EMBL/GenBank/DDBJ databases">
        <title>Whole genome shotgun sequence of Actinoplanes ferrugineus NBRC 15555.</title>
        <authorList>
            <person name="Komaki H."/>
            <person name="Tamura T."/>
        </authorList>
    </citation>
    <scope>NUCLEOTIDE SEQUENCE</scope>
    <source>
        <strain evidence="3">NBRC 15555</strain>
    </source>
</reference>
<dbReference type="InterPro" id="IPR049713">
    <property type="entry name" value="Pr6Pr-like"/>
</dbReference>